<sequence>MARFNLSCYMVRGEVLAREGHMEPKGDHVPPNFGKFDHQKEETNPPCYGAQGGWQAH</sequence>
<gene>
    <name evidence="2" type="ORF">J1N35_011570</name>
</gene>
<dbReference type="AlphaFoldDB" id="A0A9D4ABL0"/>
<feature type="region of interest" description="Disordered" evidence="1">
    <location>
        <begin position="21"/>
        <end position="57"/>
    </location>
</feature>
<evidence type="ECO:0000313" key="3">
    <source>
        <dbReference type="Proteomes" id="UP000828251"/>
    </source>
</evidence>
<accession>A0A9D4ABL0</accession>
<comment type="caution">
    <text evidence="2">The sequence shown here is derived from an EMBL/GenBank/DDBJ whole genome shotgun (WGS) entry which is preliminary data.</text>
</comment>
<keyword evidence="3" id="KW-1185">Reference proteome</keyword>
<name>A0A9D4ABL0_9ROSI</name>
<evidence type="ECO:0000256" key="1">
    <source>
        <dbReference type="SAM" id="MobiDB-lite"/>
    </source>
</evidence>
<evidence type="ECO:0000313" key="2">
    <source>
        <dbReference type="EMBL" id="KAH1107802.1"/>
    </source>
</evidence>
<dbReference type="Proteomes" id="UP000828251">
    <property type="component" value="Unassembled WGS sequence"/>
</dbReference>
<dbReference type="EMBL" id="JAIQCV010000004">
    <property type="protein sequence ID" value="KAH1107802.1"/>
    <property type="molecule type" value="Genomic_DNA"/>
</dbReference>
<proteinExistence type="predicted"/>
<reference evidence="2 3" key="1">
    <citation type="journal article" date="2021" name="Plant Biotechnol. J.">
        <title>Multi-omics assisted identification of the key and species-specific regulatory components of drought-tolerant mechanisms in Gossypium stocksii.</title>
        <authorList>
            <person name="Yu D."/>
            <person name="Ke L."/>
            <person name="Zhang D."/>
            <person name="Wu Y."/>
            <person name="Sun Y."/>
            <person name="Mei J."/>
            <person name="Sun J."/>
            <person name="Sun Y."/>
        </authorList>
    </citation>
    <scope>NUCLEOTIDE SEQUENCE [LARGE SCALE GENOMIC DNA]</scope>
    <source>
        <strain evidence="3">cv. E1</strain>
        <tissue evidence="2">Leaf</tissue>
    </source>
</reference>
<organism evidence="2 3">
    <name type="scientific">Gossypium stocksii</name>
    <dbReference type="NCBI Taxonomy" id="47602"/>
    <lineage>
        <taxon>Eukaryota</taxon>
        <taxon>Viridiplantae</taxon>
        <taxon>Streptophyta</taxon>
        <taxon>Embryophyta</taxon>
        <taxon>Tracheophyta</taxon>
        <taxon>Spermatophyta</taxon>
        <taxon>Magnoliopsida</taxon>
        <taxon>eudicotyledons</taxon>
        <taxon>Gunneridae</taxon>
        <taxon>Pentapetalae</taxon>
        <taxon>rosids</taxon>
        <taxon>malvids</taxon>
        <taxon>Malvales</taxon>
        <taxon>Malvaceae</taxon>
        <taxon>Malvoideae</taxon>
        <taxon>Gossypium</taxon>
    </lineage>
</organism>
<protein>
    <submittedName>
        <fullName evidence="2">Uncharacterized protein</fullName>
    </submittedName>
</protein>